<dbReference type="AlphaFoldDB" id="A0A8X6QYD4"/>
<dbReference type="EMBL" id="BMAW01085508">
    <property type="protein sequence ID" value="GFU43289.1"/>
    <property type="molecule type" value="Genomic_DNA"/>
</dbReference>
<reference evidence="2" key="1">
    <citation type="submission" date="2020-08" db="EMBL/GenBank/DDBJ databases">
        <title>Multicomponent nature underlies the extraordinary mechanical properties of spider dragline silk.</title>
        <authorList>
            <person name="Kono N."/>
            <person name="Nakamura H."/>
            <person name="Mori M."/>
            <person name="Yoshida Y."/>
            <person name="Ohtoshi R."/>
            <person name="Malay A.D."/>
            <person name="Moran D.A.P."/>
            <person name="Tomita M."/>
            <person name="Numata K."/>
            <person name="Arakawa K."/>
        </authorList>
    </citation>
    <scope>NUCLEOTIDE SEQUENCE</scope>
</reference>
<evidence type="ECO:0000313" key="3">
    <source>
        <dbReference type="Proteomes" id="UP000887013"/>
    </source>
</evidence>
<feature type="region of interest" description="Disordered" evidence="1">
    <location>
        <begin position="69"/>
        <end position="111"/>
    </location>
</feature>
<keyword evidence="3" id="KW-1185">Reference proteome</keyword>
<comment type="caution">
    <text evidence="2">The sequence shown here is derived from an EMBL/GenBank/DDBJ whole genome shotgun (WGS) entry which is preliminary data.</text>
</comment>
<organism evidence="2 3">
    <name type="scientific">Nephila pilipes</name>
    <name type="common">Giant wood spider</name>
    <name type="synonym">Nephila maculata</name>
    <dbReference type="NCBI Taxonomy" id="299642"/>
    <lineage>
        <taxon>Eukaryota</taxon>
        <taxon>Metazoa</taxon>
        <taxon>Ecdysozoa</taxon>
        <taxon>Arthropoda</taxon>
        <taxon>Chelicerata</taxon>
        <taxon>Arachnida</taxon>
        <taxon>Araneae</taxon>
        <taxon>Araneomorphae</taxon>
        <taxon>Entelegynae</taxon>
        <taxon>Araneoidea</taxon>
        <taxon>Nephilidae</taxon>
        <taxon>Nephila</taxon>
    </lineage>
</organism>
<feature type="region of interest" description="Disordered" evidence="1">
    <location>
        <begin position="16"/>
        <end position="57"/>
    </location>
</feature>
<protein>
    <submittedName>
        <fullName evidence="2">Uncharacterized protein</fullName>
    </submittedName>
</protein>
<dbReference type="Proteomes" id="UP000887013">
    <property type="component" value="Unassembled WGS sequence"/>
</dbReference>
<evidence type="ECO:0000256" key="1">
    <source>
        <dbReference type="SAM" id="MobiDB-lite"/>
    </source>
</evidence>
<name>A0A8X6QYD4_NEPPI</name>
<feature type="compositionally biased region" description="Basic and acidic residues" evidence="1">
    <location>
        <begin position="23"/>
        <end position="38"/>
    </location>
</feature>
<proteinExistence type="predicted"/>
<dbReference type="OrthoDB" id="10407143at2759"/>
<accession>A0A8X6QYD4</accession>
<gene>
    <name evidence="2" type="ORF">NPIL_12001</name>
</gene>
<feature type="compositionally biased region" description="Basic and acidic residues" evidence="1">
    <location>
        <begin position="69"/>
        <end position="95"/>
    </location>
</feature>
<sequence>MSHGEGVKQILGAIVGRGCPANGEEKSIKRPLEAERRRNSNTGASGKKRSIFHKTERNWRRKIKTRLFETRIDPPQENEFLLRKGREREKKKKEGNSNPPLKKERRKERKR</sequence>
<evidence type="ECO:0000313" key="2">
    <source>
        <dbReference type="EMBL" id="GFU43289.1"/>
    </source>
</evidence>